<dbReference type="Proteomes" id="UP000529861">
    <property type="component" value="Unassembled WGS sequence"/>
</dbReference>
<dbReference type="InterPro" id="IPR025427">
    <property type="entry name" value="DUF4160"/>
</dbReference>
<comment type="caution">
    <text evidence="1">The sequence shown here is derived from an EMBL/GenBank/DDBJ whole genome shotgun (WGS) entry which is preliminary data.</text>
</comment>
<dbReference type="EMBL" id="JABEQB010000008">
    <property type="protein sequence ID" value="NNG66405.1"/>
    <property type="molecule type" value="Genomic_DNA"/>
</dbReference>
<name>A0A7Y2L6U8_9THEO</name>
<evidence type="ECO:0000313" key="1">
    <source>
        <dbReference type="EMBL" id="NNG66405.1"/>
    </source>
</evidence>
<proteinExistence type="predicted"/>
<gene>
    <name evidence="1" type="ORF">HKI81_04020</name>
</gene>
<accession>A0A7Y2L6U8</accession>
<reference evidence="1 2" key="1">
    <citation type="submission" date="2020-04" db="EMBL/GenBank/DDBJ databases">
        <title>Draft genome sequence of Caldanaerobacter sunterraneus. strain 1523vc isolated from Griffin hot spring, Kamchatka, Russia.</title>
        <authorList>
            <person name="Toshchakov S.V."/>
            <person name="Podosokorskaya O.A."/>
            <person name="Kublanov I.V."/>
            <person name="Korzhenkov A."/>
            <person name="Patrushev M.V."/>
        </authorList>
    </citation>
    <scope>NUCLEOTIDE SEQUENCE [LARGE SCALE GENOMIC DNA]</scope>
    <source>
        <strain evidence="1 2">1523vc</strain>
    </source>
</reference>
<dbReference type="AlphaFoldDB" id="A0A7Y2L6U8"/>
<dbReference type="Pfam" id="PF13711">
    <property type="entry name" value="DUF4160"/>
    <property type="match status" value="1"/>
</dbReference>
<organism evidence="1 2">
    <name type="scientific">Caldanaerobacter subterraneus</name>
    <dbReference type="NCBI Taxonomy" id="911092"/>
    <lineage>
        <taxon>Bacteria</taxon>
        <taxon>Bacillati</taxon>
        <taxon>Bacillota</taxon>
        <taxon>Clostridia</taxon>
        <taxon>Thermoanaerobacterales</taxon>
        <taxon>Thermoanaerobacteraceae</taxon>
        <taxon>Caldanaerobacter</taxon>
    </lineage>
</organism>
<evidence type="ECO:0000313" key="2">
    <source>
        <dbReference type="Proteomes" id="UP000529861"/>
    </source>
</evidence>
<dbReference type="RefSeq" id="WP_170270602.1">
    <property type="nucleotide sequence ID" value="NZ_JABEQB010000008.1"/>
</dbReference>
<protein>
    <submittedName>
        <fullName evidence="1">DUF4160 domain-containing protein</fullName>
    </submittedName>
</protein>
<sequence length="82" mass="9816">MPEITRFYGIVIKMYFGDHLPPHFHAIYGEYVGMFDINTLEMIEGDLPKRAKELVTEWANRYQHELLNMWKTQKFQKLPGLE</sequence>